<sequence>MYANCGAMEFAREIYEGLPLKNMIVLSAIYLQLRCCFILVNFVNVLLMCVLLIVMPKHVSLSTDKMSRIPSVVPQKRRKSSIENAFNVEDMNHLIENIAMVFYAGVLSFHLARNPYYVSSYSFAANHNLSGFLPLSYNALRTTLLKQERAHIDRLLQPIKSLWTLKGVTLVSNGWTDVQRRPLINFIGICEGGHIFLKVVDGSDEYKDKFYMTNIFNSRWADIEYAPDKISSKNLPRLSNIPGVATGNGYKDCYLREYENGYVYFFKLRVWE</sequence>
<keyword evidence="2" id="KW-1185">Reference proteome</keyword>
<dbReference type="Proteomes" id="UP001177021">
    <property type="component" value="Unassembled WGS sequence"/>
</dbReference>
<accession>A0ACB0JFW7</accession>
<evidence type="ECO:0000313" key="2">
    <source>
        <dbReference type="Proteomes" id="UP001177021"/>
    </source>
</evidence>
<protein>
    <submittedName>
        <fullName evidence="1">Uncharacterized protein</fullName>
    </submittedName>
</protein>
<organism evidence="1 2">
    <name type="scientific">Trifolium pratense</name>
    <name type="common">Red clover</name>
    <dbReference type="NCBI Taxonomy" id="57577"/>
    <lineage>
        <taxon>Eukaryota</taxon>
        <taxon>Viridiplantae</taxon>
        <taxon>Streptophyta</taxon>
        <taxon>Embryophyta</taxon>
        <taxon>Tracheophyta</taxon>
        <taxon>Spermatophyta</taxon>
        <taxon>Magnoliopsida</taxon>
        <taxon>eudicotyledons</taxon>
        <taxon>Gunneridae</taxon>
        <taxon>Pentapetalae</taxon>
        <taxon>rosids</taxon>
        <taxon>fabids</taxon>
        <taxon>Fabales</taxon>
        <taxon>Fabaceae</taxon>
        <taxon>Papilionoideae</taxon>
        <taxon>50 kb inversion clade</taxon>
        <taxon>NPAAA clade</taxon>
        <taxon>Hologalegina</taxon>
        <taxon>IRL clade</taxon>
        <taxon>Trifolieae</taxon>
        <taxon>Trifolium</taxon>
    </lineage>
</organism>
<evidence type="ECO:0000313" key="1">
    <source>
        <dbReference type="EMBL" id="CAJ2643684.1"/>
    </source>
</evidence>
<name>A0ACB0JFW7_TRIPR</name>
<proteinExistence type="predicted"/>
<dbReference type="EMBL" id="CASHSV030000034">
    <property type="protein sequence ID" value="CAJ2643684.1"/>
    <property type="molecule type" value="Genomic_DNA"/>
</dbReference>
<gene>
    <name evidence="1" type="ORF">MILVUS5_LOCUS12866</name>
</gene>
<reference evidence="1" key="1">
    <citation type="submission" date="2023-10" db="EMBL/GenBank/DDBJ databases">
        <authorList>
            <person name="Rodriguez Cubillos JULIANA M."/>
            <person name="De Vega J."/>
        </authorList>
    </citation>
    <scope>NUCLEOTIDE SEQUENCE</scope>
</reference>
<comment type="caution">
    <text evidence="1">The sequence shown here is derived from an EMBL/GenBank/DDBJ whole genome shotgun (WGS) entry which is preliminary data.</text>
</comment>